<evidence type="ECO:0000256" key="4">
    <source>
        <dbReference type="ARBA" id="ARBA00023163"/>
    </source>
</evidence>
<keyword evidence="2" id="KW-0805">Transcription regulation</keyword>
<dbReference type="GO" id="GO:0003700">
    <property type="term" value="F:DNA-binding transcription factor activity"/>
    <property type="evidence" value="ECO:0007669"/>
    <property type="project" value="InterPro"/>
</dbReference>
<dbReference type="SUPFAM" id="SSF53850">
    <property type="entry name" value="Periplasmic binding protein-like II"/>
    <property type="match status" value="1"/>
</dbReference>
<comment type="similarity">
    <text evidence="1">Belongs to the LysR transcriptional regulatory family.</text>
</comment>
<dbReference type="Pfam" id="PF03466">
    <property type="entry name" value="LysR_substrate"/>
    <property type="match status" value="1"/>
</dbReference>
<dbReference type="InterPro" id="IPR036388">
    <property type="entry name" value="WH-like_DNA-bd_sf"/>
</dbReference>
<organism evidence="6 7">
    <name type="scientific">Microvirga brassicacearum</name>
    <dbReference type="NCBI Taxonomy" id="2580413"/>
    <lineage>
        <taxon>Bacteria</taxon>
        <taxon>Pseudomonadati</taxon>
        <taxon>Pseudomonadota</taxon>
        <taxon>Alphaproteobacteria</taxon>
        <taxon>Hyphomicrobiales</taxon>
        <taxon>Methylobacteriaceae</taxon>
        <taxon>Microvirga</taxon>
    </lineage>
</organism>
<dbReference type="PANTHER" id="PTHR30537">
    <property type="entry name" value="HTH-TYPE TRANSCRIPTIONAL REGULATOR"/>
    <property type="match status" value="1"/>
</dbReference>
<dbReference type="CDD" id="cd08432">
    <property type="entry name" value="PBP2_GcdR_TrpI_HvrB_AmpR_like"/>
    <property type="match status" value="1"/>
</dbReference>
<dbReference type="Pfam" id="PF00126">
    <property type="entry name" value="HTH_1"/>
    <property type="match status" value="1"/>
</dbReference>
<evidence type="ECO:0000259" key="5">
    <source>
        <dbReference type="PROSITE" id="PS50931"/>
    </source>
</evidence>
<evidence type="ECO:0000256" key="3">
    <source>
        <dbReference type="ARBA" id="ARBA00023125"/>
    </source>
</evidence>
<evidence type="ECO:0000313" key="6">
    <source>
        <dbReference type="EMBL" id="KAB0265324.1"/>
    </source>
</evidence>
<keyword evidence="3" id="KW-0238">DNA-binding</keyword>
<sequence>MTARLPSLVALRAFEAVARTGSVRAAAEELAVSPTVVSRHLQNLQLDLGAALVEPRGRRLKLTSAGEAFQAKVSRAFDLLRQATRDARPAQRQSLEIWCTPGLANRRLLSRLPELDAQLQDWDILLQPTLAHANFATGEADAEIVYFYDFAPAADLSAELLAPTRVFPVASPAFRERLPPLLSPEDLLKAPLLHEESTENWERWFEQMGVANLPELRGPRLWHAHVAIEAARLGQGVALANSFLIEEDIAAGRLVEIGSSRGYLGGYYLVVPTKRRRDPQITALRGWLKSVLSSEGGNDAFNASFGSQ</sequence>
<dbReference type="InterPro" id="IPR036390">
    <property type="entry name" value="WH_DNA-bd_sf"/>
</dbReference>
<dbReference type="RefSeq" id="WP_150947470.1">
    <property type="nucleotide sequence ID" value="NZ_VCMV01000037.1"/>
</dbReference>
<evidence type="ECO:0000256" key="1">
    <source>
        <dbReference type="ARBA" id="ARBA00009437"/>
    </source>
</evidence>
<proteinExistence type="inferred from homology"/>
<dbReference type="PANTHER" id="PTHR30537:SF79">
    <property type="entry name" value="TRANSCRIPTIONAL REGULATOR-RELATED"/>
    <property type="match status" value="1"/>
</dbReference>
<dbReference type="Gene3D" id="1.10.10.10">
    <property type="entry name" value="Winged helix-like DNA-binding domain superfamily/Winged helix DNA-binding domain"/>
    <property type="match status" value="1"/>
</dbReference>
<feature type="domain" description="HTH lysR-type" evidence="5">
    <location>
        <begin position="6"/>
        <end position="63"/>
    </location>
</feature>
<gene>
    <name evidence="6" type="ORF">FEZ63_19115</name>
</gene>
<dbReference type="PROSITE" id="PS50931">
    <property type="entry name" value="HTH_LYSR"/>
    <property type="match status" value="1"/>
</dbReference>
<evidence type="ECO:0000313" key="7">
    <source>
        <dbReference type="Proteomes" id="UP000325684"/>
    </source>
</evidence>
<reference evidence="6 7" key="1">
    <citation type="journal article" date="2019" name="Microorganisms">
        <title>Genome Insights into the Novel Species Microvirga brassicacearum, a Rapeseed Endophyte with Biotechnological Potential.</title>
        <authorList>
            <person name="Jimenez-Gomez A."/>
            <person name="Saati-Santamaria Z."/>
            <person name="Igual J.M."/>
            <person name="Rivas R."/>
            <person name="Mateos P.F."/>
            <person name="Garcia-Fraile P."/>
        </authorList>
    </citation>
    <scope>NUCLEOTIDE SEQUENCE [LARGE SCALE GENOMIC DNA]</scope>
    <source>
        <strain evidence="6 7">CDVBN77</strain>
    </source>
</reference>
<keyword evidence="7" id="KW-1185">Reference proteome</keyword>
<protein>
    <submittedName>
        <fullName evidence="6">LysR family transcriptional regulator</fullName>
    </submittedName>
</protein>
<dbReference type="Proteomes" id="UP000325684">
    <property type="component" value="Unassembled WGS sequence"/>
</dbReference>
<dbReference type="OrthoDB" id="9793571at2"/>
<dbReference type="AlphaFoldDB" id="A0A5N3P6G9"/>
<evidence type="ECO:0000256" key="2">
    <source>
        <dbReference type="ARBA" id="ARBA00023015"/>
    </source>
</evidence>
<dbReference type="InterPro" id="IPR000847">
    <property type="entry name" value="LysR_HTH_N"/>
</dbReference>
<dbReference type="GO" id="GO:0043565">
    <property type="term" value="F:sequence-specific DNA binding"/>
    <property type="evidence" value="ECO:0007669"/>
    <property type="project" value="TreeGrafter"/>
</dbReference>
<dbReference type="EMBL" id="VCMV01000037">
    <property type="protein sequence ID" value="KAB0265324.1"/>
    <property type="molecule type" value="Genomic_DNA"/>
</dbReference>
<keyword evidence="4" id="KW-0804">Transcription</keyword>
<dbReference type="GO" id="GO:0006351">
    <property type="term" value="P:DNA-templated transcription"/>
    <property type="evidence" value="ECO:0007669"/>
    <property type="project" value="TreeGrafter"/>
</dbReference>
<dbReference type="SUPFAM" id="SSF46785">
    <property type="entry name" value="Winged helix' DNA-binding domain"/>
    <property type="match status" value="1"/>
</dbReference>
<dbReference type="Gene3D" id="3.40.190.10">
    <property type="entry name" value="Periplasmic binding protein-like II"/>
    <property type="match status" value="2"/>
</dbReference>
<name>A0A5N3P6G9_9HYPH</name>
<accession>A0A5N3P6G9</accession>
<dbReference type="InterPro" id="IPR058163">
    <property type="entry name" value="LysR-type_TF_proteobact-type"/>
</dbReference>
<dbReference type="InterPro" id="IPR005119">
    <property type="entry name" value="LysR_subst-bd"/>
</dbReference>
<comment type="caution">
    <text evidence="6">The sequence shown here is derived from an EMBL/GenBank/DDBJ whole genome shotgun (WGS) entry which is preliminary data.</text>
</comment>